<organism evidence="5">
    <name type="scientific">Clostridium innocuum</name>
    <dbReference type="NCBI Taxonomy" id="1522"/>
    <lineage>
        <taxon>Bacteria</taxon>
        <taxon>Bacillati</taxon>
        <taxon>Bacillota</taxon>
        <taxon>Clostridia</taxon>
        <taxon>Eubacteriales</taxon>
        <taxon>Clostridiaceae</taxon>
        <taxon>Clostridium</taxon>
    </lineage>
</organism>
<feature type="domain" description="Nitroreductase" evidence="4">
    <location>
        <begin position="8"/>
        <end position="55"/>
    </location>
</feature>
<dbReference type="GO" id="GO:0016491">
    <property type="term" value="F:oxidoreductase activity"/>
    <property type="evidence" value="ECO:0007669"/>
    <property type="project" value="UniProtKB-KW"/>
</dbReference>
<name>A0A6N2UVZ2_CLOIN</name>
<dbReference type="EMBL" id="CACRTE010000026">
    <property type="protein sequence ID" value="VYT21383.1"/>
    <property type="molecule type" value="Genomic_DNA"/>
</dbReference>
<dbReference type="Pfam" id="PF00881">
    <property type="entry name" value="Nitroreductase"/>
    <property type="match status" value="2"/>
</dbReference>
<accession>A0A6N2UVZ2</accession>
<proteinExistence type="inferred from homology"/>
<dbReference type="SUPFAM" id="SSF55469">
    <property type="entry name" value="FMN-dependent nitroreductase-like"/>
    <property type="match status" value="1"/>
</dbReference>
<gene>
    <name evidence="5" type="ORF">CILFYP12_01969</name>
</gene>
<dbReference type="Gene3D" id="3.40.109.10">
    <property type="entry name" value="NADH Oxidase"/>
    <property type="match status" value="1"/>
</dbReference>
<feature type="domain" description="Nitroreductase" evidence="4">
    <location>
        <begin position="57"/>
        <end position="145"/>
    </location>
</feature>
<evidence type="ECO:0000313" key="5">
    <source>
        <dbReference type="EMBL" id="VYT21383.1"/>
    </source>
</evidence>
<evidence type="ECO:0000259" key="4">
    <source>
        <dbReference type="Pfam" id="PF00881"/>
    </source>
</evidence>
<dbReference type="PANTHER" id="PTHR43673:SF10">
    <property type="entry name" value="NADH DEHYDROGENASE_NAD(P)H NITROREDUCTASE XCC3605-RELATED"/>
    <property type="match status" value="1"/>
</dbReference>
<protein>
    <submittedName>
        <fullName evidence="5">NAD(P)H nitroreductase</fullName>
        <ecNumber evidence="5">1.-.-.-</ecNumber>
    </submittedName>
</protein>
<sequence length="247" mass="27906">MELQEAIIARYSCRSFTERAIDSALLKTCVETAGLAPSACNSQPWKFHIIQDPAMVALTQPFTKHAAFIVVEEQKPVVSERIVNRMKNQEFHQVDIGIACAYLCLQAAELGLDTCMIGYFHEKKIKELLQIPDKKRIRLVIAVGYGSQQRRKTDRKTLQDSLTIHESLKEIASFYSIAVSLKGRMRMDILAYCAVIGALFLLASIVDLLRSCLKELRQIRDMLRTSQLVELQKVMKEAGVETEEAAE</sequence>
<dbReference type="EC" id="1.-.-.-" evidence="5"/>
<keyword evidence="3" id="KW-1133">Transmembrane helix</keyword>
<dbReference type="RefSeq" id="WP_422108516.1">
    <property type="nucleotide sequence ID" value="NZ_CACRTE010000026.1"/>
</dbReference>
<keyword evidence="2 5" id="KW-0560">Oxidoreductase</keyword>
<dbReference type="PANTHER" id="PTHR43673">
    <property type="entry name" value="NAD(P)H NITROREDUCTASE YDGI-RELATED"/>
    <property type="match status" value="1"/>
</dbReference>
<keyword evidence="3" id="KW-0472">Membrane</keyword>
<evidence type="ECO:0000256" key="2">
    <source>
        <dbReference type="ARBA" id="ARBA00023002"/>
    </source>
</evidence>
<reference evidence="5" key="1">
    <citation type="submission" date="2019-11" db="EMBL/GenBank/DDBJ databases">
        <authorList>
            <person name="Feng L."/>
        </authorList>
    </citation>
    <scope>NUCLEOTIDE SEQUENCE</scope>
    <source>
        <strain evidence="5">CinnocuumLFYP12</strain>
    </source>
</reference>
<dbReference type="AlphaFoldDB" id="A0A6N2UVZ2"/>
<keyword evidence="3" id="KW-0812">Transmembrane</keyword>
<comment type="similarity">
    <text evidence="1">Belongs to the nitroreductase family.</text>
</comment>
<feature type="transmembrane region" description="Helical" evidence="3">
    <location>
        <begin position="189"/>
        <end position="209"/>
    </location>
</feature>
<dbReference type="InterPro" id="IPR029479">
    <property type="entry name" value="Nitroreductase"/>
</dbReference>
<dbReference type="InterPro" id="IPR000415">
    <property type="entry name" value="Nitroreductase-like"/>
</dbReference>
<evidence type="ECO:0000256" key="1">
    <source>
        <dbReference type="ARBA" id="ARBA00007118"/>
    </source>
</evidence>
<evidence type="ECO:0000256" key="3">
    <source>
        <dbReference type="SAM" id="Phobius"/>
    </source>
</evidence>